<evidence type="ECO:0000256" key="1">
    <source>
        <dbReference type="SAM" id="MobiDB-lite"/>
    </source>
</evidence>
<dbReference type="EMBL" id="CP023699">
    <property type="protein sequence ID" value="QEU90715.1"/>
    <property type="molecule type" value="Genomic_DNA"/>
</dbReference>
<dbReference type="Proteomes" id="UP000325529">
    <property type="component" value="Chromosome"/>
</dbReference>
<feature type="region of interest" description="Disordered" evidence="1">
    <location>
        <begin position="30"/>
        <end position="75"/>
    </location>
</feature>
<dbReference type="KEGG" id="ska:CP970_07115"/>
<accession>A0A5J6G9U5</accession>
<reference evidence="2 3" key="1">
    <citation type="submission" date="2017-09" db="EMBL/GenBank/DDBJ databases">
        <authorList>
            <person name="Lee N."/>
            <person name="Cho B.-K."/>
        </authorList>
    </citation>
    <scope>NUCLEOTIDE SEQUENCE [LARGE SCALE GENOMIC DNA]</scope>
    <source>
        <strain evidence="2 3">ATCC 12853</strain>
    </source>
</reference>
<keyword evidence="3" id="KW-1185">Reference proteome</keyword>
<name>A0A5J6G9U5_STRKN</name>
<feature type="compositionally biased region" description="Low complexity" evidence="1">
    <location>
        <begin position="30"/>
        <end position="46"/>
    </location>
</feature>
<protein>
    <submittedName>
        <fullName evidence="2">Uncharacterized protein</fullName>
    </submittedName>
</protein>
<evidence type="ECO:0000313" key="3">
    <source>
        <dbReference type="Proteomes" id="UP000325529"/>
    </source>
</evidence>
<sequence>MRSSYDWVWMPVTSRTRANTLVSFFMWTEPSCSASSPRPNSSSAVRVRSHQLTKPSRSVCASRAEPNVSPPSGRTQVYAIERTSLMG</sequence>
<proteinExistence type="predicted"/>
<organism evidence="2 3">
    <name type="scientific">Streptomyces kanamyceticus</name>
    <dbReference type="NCBI Taxonomy" id="1967"/>
    <lineage>
        <taxon>Bacteria</taxon>
        <taxon>Bacillati</taxon>
        <taxon>Actinomycetota</taxon>
        <taxon>Actinomycetes</taxon>
        <taxon>Kitasatosporales</taxon>
        <taxon>Streptomycetaceae</taxon>
        <taxon>Streptomyces</taxon>
    </lineage>
</organism>
<dbReference type="AlphaFoldDB" id="A0A5J6G9U5"/>
<gene>
    <name evidence="2" type="ORF">CP970_07115</name>
</gene>
<evidence type="ECO:0000313" key="2">
    <source>
        <dbReference type="EMBL" id="QEU90715.1"/>
    </source>
</evidence>